<organism evidence="1 2">
    <name type="scientific">Dallia pectoralis</name>
    <name type="common">Alaska blackfish</name>
    <dbReference type="NCBI Taxonomy" id="75939"/>
    <lineage>
        <taxon>Eukaryota</taxon>
        <taxon>Metazoa</taxon>
        <taxon>Chordata</taxon>
        <taxon>Craniata</taxon>
        <taxon>Vertebrata</taxon>
        <taxon>Euteleostomi</taxon>
        <taxon>Actinopterygii</taxon>
        <taxon>Neopterygii</taxon>
        <taxon>Teleostei</taxon>
        <taxon>Protacanthopterygii</taxon>
        <taxon>Esociformes</taxon>
        <taxon>Umbridae</taxon>
        <taxon>Dallia</taxon>
    </lineage>
</organism>
<comment type="caution">
    <text evidence="1">The sequence shown here is derived from an EMBL/GenBank/DDBJ whole genome shotgun (WGS) entry which is preliminary data.</text>
</comment>
<keyword evidence="2" id="KW-1185">Reference proteome</keyword>
<protein>
    <submittedName>
        <fullName evidence="1">Uncharacterized protein</fullName>
    </submittedName>
</protein>
<proteinExistence type="predicted"/>
<accession>A0ACC2HCX0</accession>
<dbReference type="Proteomes" id="UP001157502">
    <property type="component" value="Chromosome 4"/>
</dbReference>
<reference evidence="1" key="1">
    <citation type="submission" date="2021-05" db="EMBL/GenBank/DDBJ databases">
        <authorList>
            <person name="Pan Q."/>
            <person name="Jouanno E."/>
            <person name="Zahm M."/>
            <person name="Klopp C."/>
            <person name="Cabau C."/>
            <person name="Louis A."/>
            <person name="Berthelot C."/>
            <person name="Parey E."/>
            <person name="Roest Crollius H."/>
            <person name="Montfort J."/>
            <person name="Robinson-Rechavi M."/>
            <person name="Bouchez O."/>
            <person name="Lampietro C."/>
            <person name="Lopez Roques C."/>
            <person name="Donnadieu C."/>
            <person name="Postlethwait J."/>
            <person name="Bobe J."/>
            <person name="Dillon D."/>
            <person name="Chandos A."/>
            <person name="von Hippel F."/>
            <person name="Guiguen Y."/>
        </authorList>
    </citation>
    <scope>NUCLEOTIDE SEQUENCE</scope>
    <source>
        <strain evidence="1">YG-Jan2019</strain>
    </source>
</reference>
<evidence type="ECO:0000313" key="2">
    <source>
        <dbReference type="Proteomes" id="UP001157502"/>
    </source>
</evidence>
<sequence>MPRAEDFYNLDNTTLKPSHGRRNEERRGETNRGEEQNETLHLDCLLLPPSASLCPDVHVHRGTSFTNNG</sequence>
<dbReference type="EMBL" id="CM055731">
    <property type="protein sequence ID" value="KAJ8013358.1"/>
    <property type="molecule type" value="Genomic_DNA"/>
</dbReference>
<gene>
    <name evidence="1" type="ORF">DPEC_G00052440</name>
</gene>
<evidence type="ECO:0000313" key="1">
    <source>
        <dbReference type="EMBL" id="KAJ8013358.1"/>
    </source>
</evidence>
<name>A0ACC2HCX0_DALPE</name>